<dbReference type="Pfam" id="PF13516">
    <property type="entry name" value="LRR_6"/>
    <property type="match status" value="3"/>
</dbReference>
<dbReference type="SMART" id="SM00054">
    <property type="entry name" value="EFh"/>
    <property type="match status" value="2"/>
</dbReference>
<dbReference type="InterPro" id="IPR052394">
    <property type="entry name" value="LRR-containing"/>
</dbReference>
<dbReference type="PROSITE" id="PS50222">
    <property type="entry name" value="EF_HAND_2"/>
    <property type="match status" value="2"/>
</dbReference>
<dbReference type="EMBL" id="JNBS01003952">
    <property type="protein sequence ID" value="OQR84608.1"/>
    <property type="molecule type" value="Genomic_DNA"/>
</dbReference>
<evidence type="ECO:0000313" key="3">
    <source>
        <dbReference type="EMBL" id="OQR84608.1"/>
    </source>
</evidence>
<comment type="caution">
    <text evidence="3">The sequence shown here is derived from an EMBL/GenBank/DDBJ whole genome shotgun (WGS) entry which is preliminary data.</text>
</comment>
<protein>
    <recommendedName>
        <fullName evidence="2">EF-hand domain-containing protein</fullName>
    </recommendedName>
</protein>
<evidence type="ECO:0000259" key="2">
    <source>
        <dbReference type="PROSITE" id="PS50222"/>
    </source>
</evidence>
<accession>A0A1V9YFY2</accession>
<dbReference type="InterPro" id="IPR032675">
    <property type="entry name" value="LRR_dom_sf"/>
</dbReference>
<dbReference type="STRING" id="74557.A0A1V9YFY2"/>
<dbReference type="InterPro" id="IPR001611">
    <property type="entry name" value="Leu-rich_rpt"/>
</dbReference>
<dbReference type="Gene3D" id="3.80.10.10">
    <property type="entry name" value="Ribonuclease Inhibitor"/>
    <property type="match status" value="2"/>
</dbReference>
<dbReference type="PROSITE" id="PS00018">
    <property type="entry name" value="EF_HAND_1"/>
    <property type="match status" value="2"/>
</dbReference>
<dbReference type="Gene3D" id="1.10.238.10">
    <property type="entry name" value="EF-hand"/>
    <property type="match status" value="1"/>
</dbReference>
<dbReference type="Pfam" id="PF13499">
    <property type="entry name" value="EF-hand_7"/>
    <property type="match status" value="1"/>
</dbReference>
<evidence type="ECO:0000256" key="1">
    <source>
        <dbReference type="ARBA" id="ARBA00022837"/>
    </source>
</evidence>
<dbReference type="InterPro" id="IPR011992">
    <property type="entry name" value="EF-hand-dom_pair"/>
</dbReference>
<keyword evidence="4" id="KW-1185">Reference proteome</keyword>
<organism evidence="3 4">
    <name type="scientific">Thraustotheca clavata</name>
    <dbReference type="NCBI Taxonomy" id="74557"/>
    <lineage>
        <taxon>Eukaryota</taxon>
        <taxon>Sar</taxon>
        <taxon>Stramenopiles</taxon>
        <taxon>Oomycota</taxon>
        <taxon>Saprolegniomycetes</taxon>
        <taxon>Saprolegniales</taxon>
        <taxon>Achlyaceae</taxon>
        <taxon>Thraustotheca</taxon>
    </lineage>
</organism>
<feature type="non-terminal residue" evidence="3">
    <location>
        <position position="1"/>
    </location>
</feature>
<dbReference type="AlphaFoldDB" id="A0A1V9YFY2"/>
<gene>
    <name evidence="3" type="ORF">THRCLA_10811</name>
</gene>
<evidence type="ECO:0000313" key="4">
    <source>
        <dbReference type="Proteomes" id="UP000243217"/>
    </source>
</evidence>
<dbReference type="SUPFAM" id="SSF47473">
    <property type="entry name" value="EF-hand"/>
    <property type="match status" value="1"/>
</dbReference>
<dbReference type="SMART" id="SM00368">
    <property type="entry name" value="LRR_RI"/>
    <property type="match status" value="7"/>
</dbReference>
<feature type="domain" description="EF-hand" evidence="2">
    <location>
        <begin position="659"/>
        <end position="694"/>
    </location>
</feature>
<dbReference type="OrthoDB" id="186812at2759"/>
<dbReference type="GO" id="GO:0005509">
    <property type="term" value="F:calcium ion binding"/>
    <property type="evidence" value="ECO:0007669"/>
    <property type="project" value="InterPro"/>
</dbReference>
<proteinExistence type="predicted"/>
<feature type="domain" description="EF-hand" evidence="2">
    <location>
        <begin position="695"/>
        <end position="730"/>
    </location>
</feature>
<dbReference type="SUPFAM" id="SSF52047">
    <property type="entry name" value="RNI-like"/>
    <property type="match status" value="1"/>
</dbReference>
<keyword evidence="1" id="KW-0106">Calcium</keyword>
<reference evidence="3 4" key="1">
    <citation type="journal article" date="2014" name="Genome Biol. Evol.">
        <title>The secreted proteins of Achlya hypogyna and Thraustotheca clavata identify the ancestral oomycete secretome and reveal gene acquisitions by horizontal gene transfer.</title>
        <authorList>
            <person name="Misner I."/>
            <person name="Blouin N."/>
            <person name="Leonard G."/>
            <person name="Richards T.A."/>
            <person name="Lane C.E."/>
        </authorList>
    </citation>
    <scope>NUCLEOTIDE SEQUENCE [LARGE SCALE GENOMIC DNA]</scope>
    <source>
        <strain evidence="3 4">ATCC 34112</strain>
    </source>
</reference>
<sequence>VDHNGIITQRWKVPIFGCFDTVVPNSNFLYNPPFIFLKIITSYSIKYTETDAHFLMASPGASAIVQAQRDVYIRIAPAGKFPQERRYSCKGCTNYTSTCSDCQKRRKRVKRKAAYRRKTIWELGSINPRWDIPLELKVQLPQIIQDKKDNATPQDLFLECTGLTLPPPPSHQKHVKNILTTTSKLPKSMSQPVLALGDVNPLTEDERNNYFGATGKHHFKEIYSKVASQQYLQSNGTEGLLDKFKTMLAAQVEPSPDNIGILNSNEKITARHKFVSMCLENELPPCLRLIIRNKVSPEINISHMSMGDELAKVFSACLLELPMVFSLNARNNRLTDPGLQALVHVISSKPDLFCLDLSENKVDGDAAKALAEYLGSNNCGLKTLILSSCDIDDGELVPFAEALHNNRVCTTLNLSRNLIGTSEALNVVQPDLTTGGEALADMLAANSHLTHLDLSWNLLRLGSAIELGRAIGQNFGLKELNLSYNAFGSVGAQAIGCALHENITLEKLDLSQNNIPSKAAFVIAQALHVNNTLTQLYMDGNPLGRIGGRTLLQAISSATDKCLNISVIGCNFEIDDSSLFDPQDATGTYNLDMTDPYDRAIACELLRFANSKKGCKFMLFAHQVGKTTREIKVDYLEVGKARAQLIRRSTSHMVLRGKVPQEKLEMLFKTLDADNSGYIEVTELEKGMMSMGVQLQPNEAARLIARYDLDGTGTMEFPEFVDLMSQYYFDDKPTMEWVDTSSGSPLTIPKEGRLHIEFLDLHIPSEADEAESKLGVQQLIENIKSDPNQVNLIKLAKCIS</sequence>
<dbReference type="PANTHER" id="PTHR24114:SF2">
    <property type="entry name" value="F-BOX DOMAIN-CONTAINING PROTEIN-RELATED"/>
    <property type="match status" value="1"/>
</dbReference>
<name>A0A1V9YFY2_9STRA</name>
<dbReference type="CDD" id="cd00051">
    <property type="entry name" value="EFh"/>
    <property type="match status" value="1"/>
</dbReference>
<dbReference type="InterPro" id="IPR002048">
    <property type="entry name" value="EF_hand_dom"/>
</dbReference>
<dbReference type="Proteomes" id="UP000243217">
    <property type="component" value="Unassembled WGS sequence"/>
</dbReference>
<dbReference type="PANTHER" id="PTHR24114">
    <property type="entry name" value="LEUCINE RICH REPEAT FAMILY PROTEIN"/>
    <property type="match status" value="1"/>
</dbReference>
<dbReference type="InterPro" id="IPR018247">
    <property type="entry name" value="EF_Hand_1_Ca_BS"/>
</dbReference>